<sequence>MVSWRSKGAEMFSKKNWSRARKNSEPTLGAKNMPPTPIFGASLEDAVRASHIAGTPMVPAILYRSAEYLEGKGKDEVGLYRVPGSHASVQKLKKMFDTGKDHNLLTMEAIDPNDIATLLKLYLRELPSPLLPAVFVEQFQSVISTDRQVCHSLRGMLIRLPRPNYIVLSFLCHHLSKIASYAERTKMNVSNLGVVFAPTLSIGSVLFKALLGGYYDP</sequence>
<dbReference type="PANTHER" id="PTHR23176">
    <property type="entry name" value="RHO/RAC/CDC GTPASE-ACTIVATING PROTEIN"/>
    <property type="match status" value="1"/>
</dbReference>
<dbReference type="SUPFAM" id="SSF48350">
    <property type="entry name" value="GTPase activation domain, GAP"/>
    <property type="match status" value="1"/>
</dbReference>
<keyword evidence="3" id="KW-0472">Membrane</keyword>
<keyword evidence="6" id="KW-1185">Reference proteome</keyword>
<evidence type="ECO:0000256" key="2">
    <source>
        <dbReference type="SAM" id="MobiDB-lite"/>
    </source>
</evidence>
<dbReference type="SMART" id="SM00324">
    <property type="entry name" value="RhoGAP"/>
    <property type="match status" value="1"/>
</dbReference>
<dbReference type="InterPro" id="IPR000198">
    <property type="entry name" value="RhoGAP_dom"/>
</dbReference>
<accession>A0A9P6JKL6</accession>
<dbReference type="PROSITE" id="PS50238">
    <property type="entry name" value="RHOGAP"/>
    <property type="match status" value="1"/>
</dbReference>
<feature type="domain" description="Rho-GAP" evidence="4">
    <location>
        <begin position="41"/>
        <end position="217"/>
    </location>
</feature>
<dbReference type="InterPro" id="IPR050729">
    <property type="entry name" value="Rho-GAP"/>
</dbReference>
<keyword evidence="3" id="KW-0812">Transmembrane</keyword>
<evidence type="ECO:0000259" key="4">
    <source>
        <dbReference type="PROSITE" id="PS50238"/>
    </source>
</evidence>
<feature type="region of interest" description="Disordered" evidence="2">
    <location>
        <begin position="1"/>
        <end position="33"/>
    </location>
</feature>
<evidence type="ECO:0000256" key="1">
    <source>
        <dbReference type="ARBA" id="ARBA00022468"/>
    </source>
</evidence>
<dbReference type="Pfam" id="PF00620">
    <property type="entry name" value="RhoGAP"/>
    <property type="match status" value="1"/>
</dbReference>
<reference evidence="5" key="1">
    <citation type="journal article" date="2020" name="Fungal Divers.">
        <title>Resolving the Mortierellaceae phylogeny through synthesis of multi-gene phylogenetics and phylogenomics.</title>
        <authorList>
            <person name="Vandepol N."/>
            <person name="Liber J."/>
            <person name="Desiro A."/>
            <person name="Na H."/>
            <person name="Kennedy M."/>
            <person name="Barry K."/>
            <person name="Grigoriev I.V."/>
            <person name="Miller A.N."/>
            <person name="O'Donnell K."/>
            <person name="Stajich J.E."/>
            <person name="Bonito G."/>
        </authorList>
    </citation>
    <scope>NUCLEOTIDE SEQUENCE</scope>
    <source>
        <strain evidence="5">MES-2147</strain>
    </source>
</reference>
<dbReference type="Proteomes" id="UP000749646">
    <property type="component" value="Unassembled WGS sequence"/>
</dbReference>
<dbReference type="GO" id="GO:0005096">
    <property type="term" value="F:GTPase activator activity"/>
    <property type="evidence" value="ECO:0007669"/>
    <property type="project" value="UniProtKB-KW"/>
</dbReference>
<dbReference type="EMBL" id="JAAAHW010004753">
    <property type="protein sequence ID" value="KAF9971817.1"/>
    <property type="molecule type" value="Genomic_DNA"/>
</dbReference>
<evidence type="ECO:0000313" key="5">
    <source>
        <dbReference type="EMBL" id="KAF9971817.1"/>
    </source>
</evidence>
<dbReference type="GO" id="GO:0007165">
    <property type="term" value="P:signal transduction"/>
    <property type="evidence" value="ECO:0007669"/>
    <property type="project" value="InterPro"/>
</dbReference>
<evidence type="ECO:0000313" key="6">
    <source>
        <dbReference type="Proteomes" id="UP000749646"/>
    </source>
</evidence>
<evidence type="ECO:0000256" key="3">
    <source>
        <dbReference type="SAM" id="Phobius"/>
    </source>
</evidence>
<protein>
    <recommendedName>
        <fullName evidence="4">Rho-GAP domain-containing protein</fullName>
    </recommendedName>
</protein>
<keyword evidence="3" id="KW-1133">Transmembrane helix</keyword>
<comment type="caution">
    <text evidence="5">The sequence shown here is derived from an EMBL/GenBank/DDBJ whole genome shotgun (WGS) entry which is preliminary data.</text>
</comment>
<gene>
    <name evidence="5" type="ORF">BGZ65_010195</name>
</gene>
<dbReference type="PANTHER" id="PTHR23176:SF129">
    <property type="entry name" value="RHO GTPASE ACTIVATING PROTEIN AT 16F, ISOFORM E-RELATED"/>
    <property type="match status" value="1"/>
</dbReference>
<name>A0A9P6JKL6_9FUNG</name>
<organism evidence="5 6">
    <name type="scientific">Modicella reniformis</name>
    <dbReference type="NCBI Taxonomy" id="1440133"/>
    <lineage>
        <taxon>Eukaryota</taxon>
        <taxon>Fungi</taxon>
        <taxon>Fungi incertae sedis</taxon>
        <taxon>Mucoromycota</taxon>
        <taxon>Mortierellomycotina</taxon>
        <taxon>Mortierellomycetes</taxon>
        <taxon>Mortierellales</taxon>
        <taxon>Mortierellaceae</taxon>
        <taxon>Modicella</taxon>
    </lineage>
</organism>
<dbReference type="AlphaFoldDB" id="A0A9P6JKL6"/>
<dbReference type="CDD" id="cd00159">
    <property type="entry name" value="RhoGAP"/>
    <property type="match status" value="1"/>
</dbReference>
<feature type="non-terminal residue" evidence="5">
    <location>
        <position position="217"/>
    </location>
</feature>
<feature type="transmembrane region" description="Helical" evidence="3">
    <location>
        <begin position="192"/>
        <end position="215"/>
    </location>
</feature>
<dbReference type="OrthoDB" id="185175at2759"/>
<dbReference type="GO" id="GO:0005737">
    <property type="term" value="C:cytoplasm"/>
    <property type="evidence" value="ECO:0007669"/>
    <property type="project" value="TreeGrafter"/>
</dbReference>
<dbReference type="Gene3D" id="1.10.555.10">
    <property type="entry name" value="Rho GTPase activation protein"/>
    <property type="match status" value="1"/>
</dbReference>
<keyword evidence="1" id="KW-0343">GTPase activation</keyword>
<proteinExistence type="predicted"/>
<dbReference type="InterPro" id="IPR008936">
    <property type="entry name" value="Rho_GTPase_activation_prot"/>
</dbReference>